<feature type="transmembrane region" description="Helical" evidence="7">
    <location>
        <begin position="337"/>
        <end position="367"/>
    </location>
</feature>
<evidence type="ECO:0000259" key="9">
    <source>
        <dbReference type="Pfam" id="PF12704"/>
    </source>
</evidence>
<proteinExistence type="inferred from homology"/>
<dbReference type="PANTHER" id="PTHR30572:SF4">
    <property type="entry name" value="ABC TRANSPORTER PERMEASE YTRF"/>
    <property type="match status" value="1"/>
</dbReference>
<keyword evidence="5 7" id="KW-0472">Membrane</keyword>
<dbReference type="PANTHER" id="PTHR30572">
    <property type="entry name" value="MEMBRANE COMPONENT OF TRANSPORTER-RELATED"/>
    <property type="match status" value="1"/>
</dbReference>
<dbReference type="Proteomes" id="UP000619479">
    <property type="component" value="Unassembled WGS sequence"/>
</dbReference>
<organism evidence="10 11">
    <name type="scientific">Actinoplanes cyaneus</name>
    <dbReference type="NCBI Taxonomy" id="52696"/>
    <lineage>
        <taxon>Bacteria</taxon>
        <taxon>Bacillati</taxon>
        <taxon>Actinomycetota</taxon>
        <taxon>Actinomycetes</taxon>
        <taxon>Micromonosporales</taxon>
        <taxon>Micromonosporaceae</taxon>
        <taxon>Actinoplanes</taxon>
    </lineage>
</organism>
<feature type="transmembrane region" description="Helical" evidence="7">
    <location>
        <begin position="379"/>
        <end position="400"/>
    </location>
</feature>
<name>A0A919MH01_9ACTN</name>
<keyword evidence="2" id="KW-1003">Cell membrane</keyword>
<comment type="subcellular location">
    <subcellularLocation>
        <location evidence="1">Cell membrane</location>
        <topology evidence="1">Multi-pass membrane protein</topology>
    </subcellularLocation>
</comment>
<evidence type="ECO:0000256" key="6">
    <source>
        <dbReference type="ARBA" id="ARBA00038076"/>
    </source>
</evidence>
<feature type="transmembrane region" description="Helical" evidence="7">
    <location>
        <begin position="291"/>
        <end position="316"/>
    </location>
</feature>
<reference evidence="10" key="1">
    <citation type="submission" date="2021-01" db="EMBL/GenBank/DDBJ databases">
        <title>Whole genome shotgun sequence of Actinoplanes cyaneus NBRC 14990.</title>
        <authorList>
            <person name="Komaki H."/>
            <person name="Tamura T."/>
        </authorList>
    </citation>
    <scope>NUCLEOTIDE SEQUENCE</scope>
    <source>
        <strain evidence="10">NBRC 14990</strain>
    </source>
</reference>
<evidence type="ECO:0000313" key="10">
    <source>
        <dbReference type="EMBL" id="GID70776.1"/>
    </source>
</evidence>
<comment type="similarity">
    <text evidence="6">Belongs to the ABC-4 integral membrane protein family.</text>
</comment>
<evidence type="ECO:0000256" key="1">
    <source>
        <dbReference type="ARBA" id="ARBA00004651"/>
    </source>
</evidence>
<keyword evidence="4 7" id="KW-1133">Transmembrane helix</keyword>
<dbReference type="GO" id="GO:0005886">
    <property type="term" value="C:plasma membrane"/>
    <property type="evidence" value="ECO:0007669"/>
    <property type="project" value="UniProtKB-SubCell"/>
</dbReference>
<sequence length="415" mass="41869">MIGRRRLSGIPISRLDARDLAGEALAGIGVRPARTALTVLATVLGIGTLVTTLGVSATAGNQIAGRFDAVTATEVTVDVAVPASPDSPPAVRWEALDDLSRLNGVTAVAAYAKTAAGSEASVRANTVRDPERVLDRALPVAGSTATLPDAARTGIALGRFFDAGHIARRDRVAVLGAQAAEQLGLSRVDNQPAVFVAGTPFVVIGILAPIGRADQQILAGSVIVPFTTGDETLHLGPLATVVITTALGAAPLIAQQAPAALSPNDPAVVQVHAPPDPAGLRTGVADDVSGLLLILGVVSLVVGALGIANVTLVTVIERTAEIGLRRALGARRRHIAAQFLLESTAVGLLGGIAGASTGIVAVVVISVARDWTPVLDVRLAAGAPLAGALVGLLAGLYPALRAARMQPVDALRGPA</sequence>
<dbReference type="EMBL" id="BOMH01000082">
    <property type="protein sequence ID" value="GID70776.1"/>
    <property type="molecule type" value="Genomic_DNA"/>
</dbReference>
<dbReference type="RefSeq" id="WP_239175790.1">
    <property type="nucleotide sequence ID" value="NZ_BAAAUC010000064.1"/>
</dbReference>
<evidence type="ECO:0000256" key="5">
    <source>
        <dbReference type="ARBA" id="ARBA00023136"/>
    </source>
</evidence>
<evidence type="ECO:0000256" key="7">
    <source>
        <dbReference type="SAM" id="Phobius"/>
    </source>
</evidence>
<accession>A0A919MH01</accession>
<evidence type="ECO:0000313" key="11">
    <source>
        <dbReference type="Proteomes" id="UP000619479"/>
    </source>
</evidence>
<dbReference type="GO" id="GO:0022857">
    <property type="term" value="F:transmembrane transporter activity"/>
    <property type="evidence" value="ECO:0007669"/>
    <property type="project" value="TreeGrafter"/>
</dbReference>
<comment type="caution">
    <text evidence="10">The sequence shown here is derived from an EMBL/GenBank/DDBJ whole genome shotgun (WGS) entry which is preliminary data.</text>
</comment>
<evidence type="ECO:0000256" key="3">
    <source>
        <dbReference type="ARBA" id="ARBA00022692"/>
    </source>
</evidence>
<dbReference type="InterPro" id="IPR025857">
    <property type="entry name" value="MacB_PCD"/>
</dbReference>
<feature type="domain" description="ABC3 transporter permease C-terminal" evidence="8">
    <location>
        <begin position="294"/>
        <end position="407"/>
    </location>
</feature>
<gene>
    <name evidence="10" type="ORF">Acy02nite_86570</name>
</gene>
<evidence type="ECO:0000256" key="4">
    <source>
        <dbReference type="ARBA" id="ARBA00022989"/>
    </source>
</evidence>
<dbReference type="Pfam" id="PF02687">
    <property type="entry name" value="FtsX"/>
    <property type="match status" value="1"/>
</dbReference>
<dbReference type="InterPro" id="IPR003838">
    <property type="entry name" value="ABC3_permease_C"/>
</dbReference>
<dbReference type="AlphaFoldDB" id="A0A919MH01"/>
<evidence type="ECO:0000259" key="8">
    <source>
        <dbReference type="Pfam" id="PF02687"/>
    </source>
</evidence>
<keyword evidence="11" id="KW-1185">Reference proteome</keyword>
<protein>
    <submittedName>
        <fullName evidence="10">ABC transporter permease</fullName>
    </submittedName>
</protein>
<evidence type="ECO:0000256" key="2">
    <source>
        <dbReference type="ARBA" id="ARBA00022475"/>
    </source>
</evidence>
<keyword evidence="3 7" id="KW-0812">Transmembrane</keyword>
<dbReference type="InterPro" id="IPR050250">
    <property type="entry name" value="Macrolide_Exporter_MacB"/>
</dbReference>
<feature type="domain" description="MacB-like periplasmic core" evidence="9">
    <location>
        <begin position="35"/>
        <end position="246"/>
    </location>
</feature>
<dbReference type="Pfam" id="PF12704">
    <property type="entry name" value="MacB_PCD"/>
    <property type="match status" value="1"/>
</dbReference>